<accession>A0A5C6GDP9</accession>
<evidence type="ECO:0000313" key="1">
    <source>
        <dbReference type="EMBL" id="TWU76075.1"/>
    </source>
</evidence>
<evidence type="ECO:0000313" key="2">
    <source>
        <dbReference type="Proteomes" id="UP000317257"/>
    </source>
</evidence>
<proteinExistence type="predicted"/>
<organism evidence="1 2">
    <name type="scientific">Metarhizium rileyi (strain RCEF 4871)</name>
    <name type="common">Nomuraea rileyi</name>
    <dbReference type="NCBI Taxonomy" id="1649241"/>
    <lineage>
        <taxon>Eukaryota</taxon>
        <taxon>Fungi</taxon>
        <taxon>Dikarya</taxon>
        <taxon>Ascomycota</taxon>
        <taxon>Pezizomycotina</taxon>
        <taxon>Sordariomycetes</taxon>
        <taxon>Hypocreomycetidae</taxon>
        <taxon>Hypocreales</taxon>
        <taxon>Clavicipitaceae</taxon>
        <taxon>Metarhizium</taxon>
    </lineage>
</organism>
<protein>
    <submittedName>
        <fullName evidence="1">Uncharacterized protein</fullName>
    </submittedName>
</protein>
<name>A0A5C6GDP9_METRR</name>
<dbReference type="Proteomes" id="UP000317257">
    <property type="component" value="Unassembled WGS sequence"/>
</dbReference>
<dbReference type="EMBL" id="SBHS01000006">
    <property type="protein sequence ID" value="TWU76075.1"/>
    <property type="molecule type" value="Genomic_DNA"/>
</dbReference>
<sequence length="79" mass="8789">MASLACLTRPKLIDMAYLLVGGVKYDQNSQRVRLFGRPDVYATHVMSLRHIRASTGILETNADTNVCIADSWKRTTCAC</sequence>
<dbReference type="AlphaFoldDB" id="A0A5C6GDP9"/>
<gene>
    <name evidence="1" type="ORF">ED733_007541</name>
</gene>
<comment type="caution">
    <text evidence="1">The sequence shown here is derived from an EMBL/GenBank/DDBJ whole genome shotgun (WGS) entry which is preliminary data.</text>
</comment>
<reference evidence="2" key="1">
    <citation type="submission" date="2018-12" db="EMBL/GenBank/DDBJ databases">
        <title>The complete genome of Metarhizium rileyi, a key fungal pathogen of Lepidoptera.</title>
        <authorList>
            <person name="Binneck E."/>
            <person name="Lastra C.C.L."/>
            <person name="Sosa-Gomez D.R."/>
        </authorList>
    </citation>
    <scope>NUCLEOTIDE SEQUENCE [LARGE SCALE GENOMIC DNA]</scope>
    <source>
        <strain evidence="2">Cep018-CH2</strain>
    </source>
</reference>